<feature type="region of interest" description="Disordered" evidence="1">
    <location>
        <begin position="180"/>
        <end position="215"/>
    </location>
</feature>
<evidence type="ECO:0000313" key="2">
    <source>
        <dbReference type="EMBL" id="MFC6884434.1"/>
    </source>
</evidence>
<dbReference type="Proteomes" id="UP001596380">
    <property type="component" value="Unassembled WGS sequence"/>
</dbReference>
<name>A0ABW2CRL3_9ACTN</name>
<reference evidence="3" key="1">
    <citation type="journal article" date="2019" name="Int. J. Syst. Evol. Microbiol.">
        <title>The Global Catalogue of Microorganisms (GCM) 10K type strain sequencing project: providing services to taxonomists for standard genome sequencing and annotation.</title>
        <authorList>
            <consortium name="The Broad Institute Genomics Platform"/>
            <consortium name="The Broad Institute Genome Sequencing Center for Infectious Disease"/>
            <person name="Wu L."/>
            <person name="Ma J."/>
        </authorList>
    </citation>
    <scope>NUCLEOTIDE SEQUENCE [LARGE SCALE GENOMIC DNA]</scope>
    <source>
        <strain evidence="3">JCM 3369</strain>
    </source>
</reference>
<organism evidence="2 3">
    <name type="scientific">Actinomadura yumaensis</name>
    <dbReference type="NCBI Taxonomy" id="111807"/>
    <lineage>
        <taxon>Bacteria</taxon>
        <taxon>Bacillati</taxon>
        <taxon>Actinomycetota</taxon>
        <taxon>Actinomycetes</taxon>
        <taxon>Streptosporangiales</taxon>
        <taxon>Thermomonosporaceae</taxon>
        <taxon>Actinomadura</taxon>
    </lineage>
</organism>
<protein>
    <submittedName>
        <fullName evidence="2">Uncharacterized protein</fullName>
    </submittedName>
</protein>
<evidence type="ECO:0000256" key="1">
    <source>
        <dbReference type="SAM" id="MobiDB-lite"/>
    </source>
</evidence>
<evidence type="ECO:0000313" key="3">
    <source>
        <dbReference type="Proteomes" id="UP001596380"/>
    </source>
</evidence>
<dbReference type="RefSeq" id="WP_160825951.1">
    <property type="nucleotide sequence ID" value="NZ_JBHSXS010000027.1"/>
</dbReference>
<feature type="compositionally biased region" description="Low complexity" evidence="1">
    <location>
        <begin position="51"/>
        <end position="63"/>
    </location>
</feature>
<dbReference type="EMBL" id="JBHSXS010000027">
    <property type="protein sequence ID" value="MFC6884434.1"/>
    <property type="molecule type" value="Genomic_DNA"/>
</dbReference>
<feature type="compositionally biased region" description="Pro residues" evidence="1">
    <location>
        <begin position="183"/>
        <end position="195"/>
    </location>
</feature>
<feature type="region of interest" description="Disordered" evidence="1">
    <location>
        <begin position="33"/>
        <end position="70"/>
    </location>
</feature>
<keyword evidence="3" id="KW-1185">Reference proteome</keyword>
<gene>
    <name evidence="2" type="ORF">ACFQKB_32070</name>
</gene>
<comment type="caution">
    <text evidence="2">The sequence shown here is derived from an EMBL/GenBank/DDBJ whole genome shotgun (WGS) entry which is preliminary data.</text>
</comment>
<accession>A0ABW2CRL3</accession>
<proteinExistence type="predicted"/>
<sequence length="288" mass="31799">MGIDWIRMRPRPAVPRAVLEALVHDQAARYAGGGRLPGDLHHLTAPPPPTAHDAPGADGASGADGRDPLWDHVEIDPGPDSARRVNTVGLSPVLPAEWRLAAYRTHLPDELPGRLRRWTEHLAAVRDGRHRPYLRAWYAHSTARTLAHEWEPLRQRALTARGSADEWAARPELVEIRDRVLTEPPPPTPPAPSWPATPAHRPETAGTPYGADGSYGAEGAAARTVDAAPYARLAREWNRRVPHGQKVRVTLPPDFEEFLAAAVDDPWLDDCLRWLRAAVRDGHGLLLR</sequence>